<evidence type="ECO:0000313" key="3">
    <source>
        <dbReference type="Proteomes" id="UP000035489"/>
    </source>
</evidence>
<gene>
    <name evidence="2" type="ORF">AA309_14265</name>
</gene>
<protein>
    <submittedName>
        <fullName evidence="2">Uncharacterized protein</fullName>
    </submittedName>
</protein>
<evidence type="ECO:0000313" key="2">
    <source>
        <dbReference type="EMBL" id="KLK92496.1"/>
    </source>
</evidence>
<accession>A0A0H1RCC1</accession>
<organism evidence="2 3">
    <name type="scientific">Microvirga vignae</name>
    <dbReference type="NCBI Taxonomy" id="1225564"/>
    <lineage>
        <taxon>Bacteria</taxon>
        <taxon>Pseudomonadati</taxon>
        <taxon>Pseudomonadota</taxon>
        <taxon>Alphaproteobacteria</taxon>
        <taxon>Hyphomicrobiales</taxon>
        <taxon>Methylobacteriaceae</taxon>
        <taxon>Microvirga</taxon>
    </lineage>
</organism>
<dbReference type="Proteomes" id="UP000035489">
    <property type="component" value="Unassembled WGS sequence"/>
</dbReference>
<reference evidence="2 3" key="1">
    <citation type="submission" date="2015-05" db="EMBL/GenBank/DDBJ databases">
        <title>Draft genome sequence of Microvirga vignae strain BR3299, a novel nitrogen fixing bacteria isolated from Brazil semi-aired region.</title>
        <authorList>
            <person name="Zilli J.E."/>
            <person name="Passos S.R."/>
            <person name="Leite J."/>
            <person name="Baldani J.I."/>
            <person name="Xavier G.R."/>
            <person name="Rumjaneck N.G."/>
            <person name="Simoes-Araujo J.L."/>
        </authorList>
    </citation>
    <scope>NUCLEOTIDE SEQUENCE [LARGE SCALE GENOMIC DNA]</scope>
    <source>
        <strain evidence="2 3">BR3299</strain>
    </source>
</reference>
<dbReference type="AlphaFoldDB" id="A0A0H1RCC1"/>
<evidence type="ECO:0000256" key="1">
    <source>
        <dbReference type="SAM" id="MobiDB-lite"/>
    </source>
</evidence>
<sequence>MTSAVENQIKVGVLGVLTSSNKRHTEAGEGLLSRDLVGEGDGVQSAGTDDEGLHVSSLF</sequence>
<dbReference type="STRING" id="1225564.AA309_14265"/>
<name>A0A0H1RCC1_9HYPH</name>
<feature type="region of interest" description="Disordered" evidence="1">
    <location>
        <begin position="24"/>
        <end position="59"/>
    </location>
</feature>
<keyword evidence="3" id="KW-1185">Reference proteome</keyword>
<proteinExistence type="predicted"/>
<comment type="caution">
    <text evidence="2">The sequence shown here is derived from an EMBL/GenBank/DDBJ whole genome shotgun (WGS) entry which is preliminary data.</text>
</comment>
<dbReference type="EMBL" id="LCYG01000033">
    <property type="protein sequence ID" value="KLK92496.1"/>
    <property type="molecule type" value="Genomic_DNA"/>
</dbReference>
<dbReference type="PATRIC" id="fig|1225564.3.peg.3719"/>